<dbReference type="Proteomes" id="UP000516260">
    <property type="component" value="Chromosome 18"/>
</dbReference>
<evidence type="ECO:0000313" key="2">
    <source>
        <dbReference type="EMBL" id="TNM95748.1"/>
    </source>
</evidence>
<dbReference type="InterPro" id="IPR056803">
    <property type="entry name" value="ATR-like_N-HEAT"/>
</dbReference>
<keyword evidence="3" id="KW-1185">Reference proteome</keyword>
<name>A0A4Z2BVM1_9TELE</name>
<feature type="domain" description="Serine/threonine-protein kinase ATR-like N-HEAT region" evidence="1">
    <location>
        <begin position="7"/>
        <end position="77"/>
    </location>
</feature>
<dbReference type="InterPro" id="IPR011989">
    <property type="entry name" value="ARM-like"/>
</dbReference>
<protein>
    <recommendedName>
        <fullName evidence="1">Serine/threonine-protein kinase ATR-like N-HEAT region domain-containing protein</fullName>
    </recommendedName>
</protein>
<dbReference type="AlphaFoldDB" id="A0A4Z2BVM1"/>
<gene>
    <name evidence="2" type="ORF">fugu_016831</name>
</gene>
<dbReference type="Pfam" id="PF25032">
    <property type="entry name" value="N-HEAT_ATR"/>
    <property type="match status" value="1"/>
</dbReference>
<reference evidence="2 3" key="1">
    <citation type="submission" date="2019-04" db="EMBL/GenBank/DDBJ databases">
        <title>The sequence and de novo assembly of Takifugu bimaculatus genome using PacBio and Hi-C technologies.</title>
        <authorList>
            <person name="Xu P."/>
            <person name="Liu B."/>
            <person name="Zhou Z."/>
        </authorList>
    </citation>
    <scope>NUCLEOTIDE SEQUENCE [LARGE SCALE GENOMIC DNA]</scope>
    <source>
        <strain evidence="2">TB-2018</strain>
        <tissue evidence="2">Muscle</tissue>
    </source>
</reference>
<accession>A0A4Z2BVM1</accession>
<evidence type="ECO:0000259" key="1">
    <source>
        <dbReference type="Pfam" id="PF25032"/>
    </source>
</evidence>
<evidence type="ECO:0000313" key="3">
    <source>
        <dbReference type="Proteomes" id="UP000516260"/>
    </source>
</evidence>
<proteinExistence type="predicted"/>
<dbReference type="InterPro" id="IPR016024">
    <property type="entry name" value="ARM-type_fold"/>
</dbReference>
<dbReference type="SUPFAM" id="SSF48371">
    <property type="entry name" value="ARM repeat"/>
    <property type="match status" value="1"/>
</dbReference>
<sequence length="287" mass="31521">MSALWRQCAEGFLRAALKAEAATVMGKLRDGETAAKKLCKNPNRSGGNFSKTADVVDMRVSSEVWAAANNRLEELLTPSPLLWVPAETLGRTLRSCQLVLQGGPLPESNQDFFQSALQTTVEILDSIIYLIKSSQGEDGLQQRVCALLSLPWVCEYKSSSDYRSASFPSWVPVLAQRLCCCYSPDIQVACVSLLALLSRGVCDKWRASVLSKALESTNESVRVRAVRAFPLLLHHLGNSHYNLISTSSAFQAGGQFGAGEEGARRDRRAAELSPVRYLPPQRIPMQF</sequence>
<dbReference type="EMBL" id="SWLE01000010">
    <property type="protein sequence ID" value="TNM95748.1"/>
    <property type="molecule type" value="Genomic_DNA"/>
</dbReference>
<organism evidence="2 3">
    <name type="scientific">Takifugu bimaculatus</name>
    <dbReference type="NCBI Taxonomy" id="433685"/>
    <lineage>
        <taxon>Eukaryota</taxon>
        <taxon>Metazoa</taxon>
        <taxon>Chordata</taxon>
        <taxon>Craniata</taxon>
        <taxon>Vertebrata</taxon>
        <taxon>Euteleostomi</taxon>
        <taxon>Actinopterygii</taxon>
        <taxon>Neopterygii</taxon>
        <taxon>Teleostei</taxon>
        <taxon>Neoteleostei</taxon>
        <taxon>Acanthomorphata</taxon>
        <taxon>Eupercaria</taxon>
        <taxon>Tetraodontiformes</taxon>
        <taxon>Tetradontoidea</taxon>
        <taxon>Tetraodontidae</taxon>
        <taxon>Takifugu</taxon>
    </lineage>
</organism>
<comment type="caution">
    <text evidence="2">The sequence shown here is derived from an EMBL/GenBank/DDBJ whole genome shotgun (WGS) entry which is preliminary data.</text>
</comment>
<dbReference type="Gene3D" id="1.25.10.10">
    <property type="entry name" value="Leucine-rich Repeat Variant"/>
    <property type="match status" value="1"/>
</dbReference>